<dbReference type="NCBIfam" id="TIGR00786">
    <property type="entry name" value="dctM"/>
    <property type="match status" value="1"/>
</dbReference>
<keyword evidence="7 9" id="KW-0472">Membrane</keyword>
<dbReference type="Pfam" id="PF04290">
    <property type="entry name" value="DctQ"/>
    <property type="match status" value="1"/>
</dbReference>
<keyword evidence="13" id="KW-1185">Reference proteome</keyword>
<dbReference type="InterPro" id="IPR055348">
    <property type="entry name" value="DctQ"/>
</dbReference>
<dbReference type="PANTHER" id="PTHR33362:SF2">
    <property type="entry name" value="TRAP TRANSPORTER LARGE PERMEASE PROTEIN"/>
    <property type="match status" value="1"/>
</dbReference>
<dbReference type="Proteomes" id="UP000076574">
    <property type="component" value="Unassembled WGS sequence"/>
</dbReference>
<feature type="transmembrane region" description="Helical" evidence="9">
    <location>
        <begin position="420"/>
        <end position="439"/>
    </location>
</feature>
<dbReference type="EMBL" id="LVYV01000056">
    <property type="protein sequence ID" value="KZD20530.1"/>
    <property type="molecule type" value="Genomic_DNA"/>
</dbReference>
<evidence type="ECO:0000256" key="3">
    <source>
        <dbReference type="ARBA" id="ARBA00022475"/>
    </source>
</evidence>
<feature type="transmembrane region" description="Helical" evidence="9">
    <location>
        <begin position="34"/>
        <end position="61"/>
    </location>
</feature>
<dbReference type="Pfam" id="PF06808">
    <property type="entry name" value="DctM"/>
    <property type="match status" value="1"/>
</dbReference>
<evidence type="ECO:0000259" key="10">
    <source>
        <dbReference type="Pfam" id="PF04290"/>
    </source>
</evidence>
<feature type="transmembrane region" description="Helical" evidence="9">
    <location>
        <begin position="153"/>
        <end position="171"/>
    </location>
</feature>
<feature type="transmembrane region" description="Helical" evidence="9">
    <location>
        <begin position="183"/>
        <end position="203"/>
    </location>
</feature>
<feature type="transmembrane region" description="Helical" evidence="9">
    <location>
        <begin position="374"/>
        <end position="400"/>
    </location>
</feature>
<evidence type="ECO:0000256" key="1">
    <source>
        <dbReference type="ARBA" id="ARBA00004429"/>
    </source>
</evidence>
<protein>
    <submittedName>
        <fullName evidence="12">ABC transporter permease</fullName>
    </submittedName>
</protein>
<dbReference type="STRING" id="943830.A4A58_19755"/>
<keyword evidence="5 9" id="KW-0812">Transmembrane</keyword>
<reference evidence="12 13" key="1">
    <citation type="submission" date="2016-03" db="EMBL/GenBank/DDBJ databases">
        <title>Microsymbionts genomes from the relict species Vavilovia formosa (Stev.) Fed.</title>
        <authorList>
            <person name="Kopat V."/>
            <person name="Chirak E."/>
            <person name="Kimeklis A."/>
            <person name="Andronov E."/>
        </authorList>
    </citation>
    <scope>NUCLEOTIDE SEQUENCE [LARGE SCALE GENOMIC DNA]</scope>
    <source>
        <strain evidence="12 13">Vaf07</strain>
    </source>
</reference>
<evidence type="ECO:0000256" key="4">
    <source>
        <dbReference type="ARBA" id="ARBA00022519"/>
    </source>
</evidence>
<evidence type="ECO:0000313" key="13">
    <source>
        <dbReference type="Proteomes" id="UP000076574"/>
    </source>
</evidence>
<organism evidence="12 13">
    <name type="scientific">Tardiphaga robiniae</name>
    <dbReference type="NCBI Taxonomy" id="943830"/>
    <lineage>
        <taxon>Bacteria</taxon>
        <taxon>Pseudomonadati</taxon>
        <taxon>Pseudomonadota</taxon>
        <taxon>Alphaproteobacteria</taxon>
        <taxon>Hyphomicrobiales</taxon>
        <taxon>Nitrobacteraceae</taxon>
        <taxon>Tardiphaga</taxon>
    </lineage>
</organism>
<gene>
    <name evidence="12" type="ORF">A4A58_19755</name>
</gene>
<comment type="caution">
    <text evidence="12">The sequence shown here is derived from an EMBL/GenBank/DDBJ whole genome shotgun (WGS) entry which is preliminary data.</text>
</comment>
<evidence type="ECO:0000256" key="2">
    <source>
        <dbReference type="ARBA" id="ARBA00022448"/>
    </source>
</evidence>
<keyword evidence="4 8" id="KW-0997">Cell inner membrane</keyword>
<name>A0A163X7Q1_9BRAD</name>
<feature type="transmembrane region" description="Helical" evidence="9">
    <location>
        <begin position="209"/>
        <end position="242"/>
    </location>
</feature>
<dbReference type="PANTHER" id="PTHR33362">
    <property type="entry name" value="SIALIC ACID TRAP TRANSPORTER PERMEASE PROTEIN SIAT-RELATED"/>
    <property type="match status" value="1"/>
</dbReference>
<sequence>MITMAQAQQIETRAEPAQLRAGWPRWVARANTALFTFTAVPAALLVLAEIGILFAGIVGRYVFHTPLIWSDELAGILFLWLAMLGSVLAFQRDEHMRMTAIVSKLDPGARAFLDTVAVAASLAFLVLVVHPAYEFAADEVYVRTPALDIVNTWRAAALPVGMGLMLLVALLRLASVADWRRVLLAVALVAVIITALALLGPVLKPLGNLNLLIFFVFLVGAMVFAAVPIAFAFGLATVGYLTLTTGTPDVVVMGRMDEGMSHLILLAVPLFVFLGLLIEMTGMARAMVGFLASMLGHVHGGLHYVLVGAMYLVSGISGSKAADMAAVAPVLFPEMKKRGAKPGDLVALLSATGAQTETIPPSLVLITIGSVTGVSISALFTGGLLPGIVLAIMLCAVVWWRYRGEDLSQVERATKRQIGLAFVIAIPAIALPFVIRAAVVKGIATATEVSTIGIVYSALAGLLIYRQFAWRRLYPMLIDTAALSGAILLIIGAATGMAWALTQSGFSASLATFMTGLPGGVPVFLAVTIVAFVILGSVLEGIPAIVLFGPLLFPIARQVGVHEVHYAMVVILAMGIGLFAPPFGVGYYAACAISRINPDEGMKPIVGYMLALLVGTLIVAAVPWISIGFL</sequence>
<dbReference type="GO" id="GO:0022857">
    <property type="term" value="F:transmembrane transporter activity"/>
    <property type="evidence" value="ECO:0007669"/>
    <property type="project" value="UniProtKB-UniRule"/>
</dbReference>
<feature type="transmembrane region" description="Helical" evidence="9">
    <location>
        <begin position="521"/>
        <end position="552"/>
    </location>
</feature>
<feature type="transmembrane region" description="Helical" evidence="9">
    <location>
        <begin position="290"/>
        <end position="313"/>
    </location>
</feature>
<feature type="transmembrane region" description="Helical" evidence="9">
    <location>
        <begin position="345"/>
        <end position="368"/>
    </location>
</feature>
<dbReference type="InterPro" id="IPR004681">
    <property type="entry name" value="TRAP_DctM"/>
</dbReference>
<evidence type="ECO:0000256" key="6">
    <source>
        <dbReference type="ARBA" id="ARBA00022989"/>
    </source>
</evidence>
<keyword evidence="6 9" id="KW-1133">Transmembrane helix</keyword>
<feature type="domain" description="TRAP C4-dicarboxylate transport system permease DctM subunit" evidence="11">
    <location>
        <begin position="220"/>
        <end position="625"/>
    </location>
</feature>
<evidence type="ECO:0000256" key="9">
    <source>
        <dbReference type="SAM" id="Phobius"/>
    </source>
</evidence>
<evidence type="ECO:0000259" key="11">
    <source>
        <dbReference type="Pfam" id="PF06808"/>
    </source>
</evidence>
<evidence type="ECO:0000256" key="7">
    <source>
        <dbReference type="ARBA" id="ARBA00023136"/>
    </source>
</evidence>
<evidence type="ECO:0000256" key="8">
    <source>
        <dbReference type="RuleBase" id="RU369079"/>
    </source>
</evidence>
<dbReference type="AlphaFoldDB" id="A0A163X7Q1"/>
<dbReference type="GO" id="GO:0005886">
    <property type="term" value="C:plasma membrane"/>
    <property type="evidence" value="ECO:0007669"/>
    <property type="project" value="UniProtKB-SubCell"/>
</dbReference>
<evidence type="ECO:0000256" key="5">
    <source>
        <dbReference type="ARBA" id="ARBA00022692"/>
    </source>
</evidence>
<feature type="transmembrane region" description="Helical" evidence="9">
    <location>
        <begin position="111"/>
        <end position="133"/>
    </location>
</feature>
<feature type="transmembrane region" description="Helical" evidence="9">
    <location>
        <begin position="263"/>
        <end position="284"/>
    </location>
</feature>
<feature type="transmembrane region" description="Helical" evidence="9">
    <location>
        <begin position="564"/>
        <end position="585"/>
    </location>
</feature>
<comment type="function">
    <text evidence="8">Part of the tripartite ATP-independent periplasmic (TRAP) transport system.</text>
</comment>
<accession>A0A163X7Q1</accession>
<feature type="transmembrane region" description="Helical" evidence="9">
    <location>
        <begin position="445"/>
        <end position="465"/>
    </location>
</feature>
<keyword evidence="3" id="KW-1003">Cell membrane</keyword>
<comment type="subcellular location">
    <subcellularLocation>
        <location evidence="1 8">Cell inner membrane</location>
        <topology evidence="1 8">Multi-pass membrane protein</topology>
    </subcellularLocation>
</comment>
<feature type="transmembrane region" description="Helical" evidence="9">
    <location>
        <begin position="605"/>
        <end position="627"/>
    </location>
</feature>
<feature type="transmembrane region" description="Helical" evidence="9">
    <location>
        <begin position="477"/>
        <end position="501"/>
    </location>
</feature>
<dbReference type="InterPro" id="IPR010656">
    <property type="entry name" value="DctM"/>
</dbReference>
<feature type="domain" description="Tripartite ATP-independent periplasmic transporters DctQ component" evidence="10">
    <location>
        <begin position="50"/>
        <end position="175"/>
    </location>
</feature>
<feature type="transmembrane region" description="Helical" evidence="9">
    <location>
        <begin position="73"/>
        <end position="90"/>
    </location>
</feature>
<evidence type="ECO:0000313" key="12">
    <source>
        <dbReference type="EMBL" id="KZD20530.1"/>
    </source>
</evidence>
<proteinExistence type="predicted"/>
<keyword evidence="2 8" id="KW-0813">Transport</keyword>